<feature type="domain" description="SpoVR protein-like N-terminal" evidence="1">
    <location>
        <begin position="157"/>
        <end position="235"/>
    </location>
</feature>
<accession>A0ABU0DT72</accession>
<dbReference type="InterPro" id="IPR007390">
    <property type="entry name" value="Spore_V_R"/>
</dbReference>
<evidence type="ECO:0000259" key="1">
    <source>
        <dbReference type="Pfam" id="PF04293"/>
    </source>
</evidence>
<keyword evidence="3" id="KW-1185">Reference proteome</keyword>
<proteinExistence type="predicted"/>
<name>A0ABU0DT72_9BACI</name>
<dbReference type="PANTHER" id="PTHR30029">
    <property type="entry name" value="STAGE V SPORULATION PROTEIN R"/>
    <property type="match status" value="1"/>
</dbReference>
<protein>
    <submittedName>
        <fullName evidence="2">Spore cortex formation protein SpoVR/YcgB (Stage V sporulation)</fullName>
    </submittedName>
</protein>
<dbReference type="Proteomes" id="UP001236723">
    <property type="component" value="Unassembled WGS sequence"/>
</dbReference>
<reference evidence="2 3" key="1">
    <citation type="submission" date="2023-07" db="EMBL/GenBank/DDBJ databases">
        <title>Genomic Encyclopedia of Type Strains, Phase IV (KMG-IV): sequencing the most valuable type-strain genomes for metagenomic binning, comparative biology and taxonomic classification.</title>
        <authorList>
            <person name="Goeker M."/>
        </authorList>
    </citation>
    <scope>NUCLEOTIDE SEQUENCE [LARGE SCALE GENOMIC DNA]</scope>
    <source>
        <strain evidence="2 3">DSM 15448</strain>
    </source>
</reference>
<dbReference type="Pfam" id="PF04293">
    <property type="entry name" value="SpoVR"/>
    <property type="match status" value="1"/>
</dbReference>
<evidence type="ECO:0000313" key="3">
    <source>
        <dbReference type="Proteomes" id="UP001236723"/>
    </source>
</evidence>
<gene>
    <name evidence="2" type="ORF">J2R98_001461</name>
</gene>
<evidence type="ECO:0000313" key="2">
    <source>
        <dbReference type="EMBL" id="MDQ0351644.1"/>
    </source>
</evidence>
<dbReference type="EMBL" id="JAUSUP010000003">
    <property type="protein sequence ID" value="MDQ0351644.1"/>
    <property type="molecule type" value="Genomic_DNA"/>
</dbReference>
<dbReference type="InterPro" id="IPR056174">
    <property type="entry name" value="SpoVR_N"/>
</dbReference>
<sequence>MNSSYEMLKESCSLVGLTPKPFKVIVTDSKELDILQAKGYQKRLYQPKESNHHYIGEMFDQIDEIAYINENNDKVMNLMILAHSFGHTDFLYHNNYLSEQVLNIKMKRFQHRRMFDEAVRVHGYVEVVSFLSKMNDLFNLIHVTTLDLDSLINRLNLCRSERELAKMVANEAEYFEAVSQTKIMNEGWATYHQIPLIKEAGLMSLEVGLTELQLYELPRYGLNLYKLGKAMWEEVGLKERRTIVNQYCDAQFINRYYTEDIHNEQKIAYAKGEQIERDYIKVKQQLIHSALYNGKIKVRVDEALSDSTESLTIRFQPNPNSSKQVSKLKGVLRDHFKTKLYIKPDLVKI</sequence>
<comment type="caution">
    <text evidence="2">The sequence shown here is derived from an EMBL/GenBank/DDBJ whole genome shotgun (WGS) entry which is preliminary data.</text>
</comment>
<dbReference type="RefSeq" id="WP_307067543.1">
    <property type="nucleotide sequence ID" value="NZ_JAUSUP010000003.1"/>
</dbReference>
<organism evidence="2 3">
    <name type="scientific">Alkalibacillus filiformis</name>
    <dbReference type="NCBI Taxonomy" id="200990"/>
    <lineage>
        <taxon>Bacteria</taxon>
        <taxon>Bacillati</taxon>
        <taxon>Bacillota</taxon>
        <taxon>Bacilli</taxon>
        <taxon>Bacillales</taxon>
        <taxon>Bacillaceae</taxon>
        <taxon>Alkalibacillus</taxon>
    </lineage>
</organism>
<dbReference type="PANTHER" id="PTHR30029:SF2">
    <property type="entry name" value="STAGE V SPORULATION PROTEIN R"/>
    <property type="match status" value="1"/>
</dbReference>